<accession>A0ABW5GXW4</accession>
<keyword evidence="4" id="KW-1185">Reference proteome</keyword>
<keyword evidence="2" id="KW-0812">Transmembrane</keyword>
<evidence type="ECO:0000313" key="3">
    <source>
        <dbReference type="EMBL" id="MFD2465589.1"/>
    </source>
</evidence>
<keyword evidence="2" id="KW-1133">Transmembrane helix</keyword>
<protein>
    <submittedName>
        <fullName evidence="3">Uncharacterized protein</fullName>
    </submittedName>
</protein>
<dbReference type="Proteomes" id="UP001597419">
    <property type="component" value="Unassembled WGS sequence"/>
</dbReference>
<keyword evidence="2" id="KW-0472">Membrane</keyword>
<evidence type="ECO:0000313" key="4">
    <source>
        <dbReference type="Proteomes" id="UP001597419"/>
    </source>
</evidence>
<proteinExistence type="predicted"/>
<name>A0ABW5GXW4_9PSEU</name>
<evidence type="ECO:0000256" key="1">
    <source>
        <dbReference type="SAM" id="MobiDB-lite"/>
    </source>
</evidence>
<feature type="transmembrane region" description="Helical" evidence="2">
    <location>
        <begin position="97"/>
        <end position="119"/>
    </location>
</feature>
<feature type="region of interest" description="Disordered" evidence="1">
    <location>
        <begin position="226"/>
        <end position="256"/>
    </location>
</feature>
<gene>
    <name evidence="3" type="ORF">ACFSYJ_43760</name>
</gene>
<reference evidence="4" key="1">
    <citation type="journal article" date="2019" name="Int. J. Syst. Evol. Microbiol.">
        <title>The Global Catalogue of Microorganisms (GCM) 10K type strain sequencing project: providing services to taxonomists for standard genome sequencing and annotation.</title>
        <authorList>
            <consortium name="The Broad Institute Genomics Platform"/>
            <consortium name="The Broad Institute Genome Sequencing Center for Infectious Disease"/>
            <person name="Wu L."/>
            <person name="Ma J."/>
        </authorList>
    </citation>
    <scope>NUCLEOTIDE SEQUENCE [LARGE SCALE GENOMIC DNA]</scope>
    <source>
        <strain evidence="4">CGMCC 4.7643</strain>
    </source>
</reference>
<dbReference type="RefSeq" id="WP_345408985.1">
    <property type="nucleotide sequence ID" value="NZ_BAABHG010000033.1"/>
</dbReference>
<organism evidence="3 4">
    <name type="scientific">Amycolatopsis samaneae</name>
    <dbReference type="NCBI Taxonomy" id="664691"/>
    <lineage>
        <taxon>Bacteria</taxon>
        <taxon>Bacillati</taxon>
        <taxon>Actinomycetota</taxon>
        <taxon>Actinomycetes</taxon>
        <taxon>Pseudonocardiales</taxon>
        <taxon>Pseudonocardiaceae</taxon>
        <taxon>Amycolatopsis</taxon>
    </lineage>
</organism>
<comment type="caution">
    <text evidence="3">The sequence shown here is derived from an EMBL/GenBank/DDBJ whole genome shotgun (WGS) entry which is preliminary data.</text>
</comment>
<sequence>MNHELARGGVGPVSRCAEWRDSAAQHASRPTTGDATFDPANEQAFGMASAKSAAVVVSAAQVTWDKVARNADFLPHHGRQAMLGNSAPQALDMGHLLASPALCWVTTAVVAIGIAVVVLHRHLRSRHLRSKVRYDLLPTTSFDPSLQGVLGFAHQLGRVRPVHGWVPASAVGVRIRFSTDDLYRKMIMSAEGRESITGVINKLVYPDVEIRRHTPVQGEVTVVDRGDLSSVDSHGGGRNLRPHRDDSVYESEEGTQ</sequence>
<dbReference type="EMBL" id="JBHUKU010000034">
    <property type="protein sequence ID" value="MFD2465589.1"/>
    <property type="molecule type" value="Genomic_DNA"/>
</dbReference>
<evidence type="ECO:0000256" key="2">
    <source>
        <dbReference type="SAM" id="Phobius"/>
    </source>
</evidence>